<feature type="transmembrane region" description="Helical" evidence="5">
    <location>
        <begin position="296"/>
        <end position="321"/>
    </location>
</feature>
<protein>
    <recommendedName>
        <fullName evidence="6">O-antigen ligase-related domain-containing protein</fullName>
    </recommendedName>
</protein>
<evidence type="ECO:0000256" key="3">
    <source>
        <dbReference type="ARBA" id="ARBA00022989"/>
    </source>
</evidence>
<evidence type="ECO:0000313" key="8">
    <source>
        <dbReference type="Proteomes" id="UP000030345"/>
    </source>
</evidence>
<dbReference type="InterPro" id="IPR007016">
    <property type="entry name" value="O-antigen_ligase-rel_domated"/>
</dbReference>
<dbReference type="RefSeq" id="WP_080724867.1">
    <property type="nucleotide sequence ID" value="NZ_CP138981.1"/>
</dbReference>
<feature type="domain" description="O-antigen ligase-related" evidence="6">
    <location>
        <begin position="207"/>
        <end position="352"/>
    </location>
</feature>
<comment type="subcellular location">
    <subcellularLocation>
        <location evidence="1">Membrane</location>
        <topology evidence="1">Multi-pass membrane protein</topology>
    </subcellularLocation>
</comment>
<dbReference type="AlphaFoldDB" id="A0A0A2B8Y8"/>
<evidence type="ECO:0000313" key="7">
    <source>
        <dbReference type="EMBL" id="KGG09069.1"/>
    </source>
</evidence>
<evidence type="ECO:0000256" key="5">
    <source>
        <dbReference type="SAM" id="Phobius"/>
    </source>
</evidence>
<feature type="transmembrane region" description="Helical" evidence="5">
    <location>
        <begin position="88"/>
        <end position="107"/>
    </location>
</feature>
<dbReference type="PANTHER" id="PTHR37422:SF13">
    <property type="entry name" value="LIPOPOLYSACCHARIDE BIOSYNTHESIS PROTEIN PA4999-RELATED"/>
    <property type="match status" value="1"/>
</dbReference>
<feature type="transmembrane region" description="Helical" evidence="5">
    <location>
        <begin position="198"/>
        <end position="219"/>
    </location>
</feature>
<feature type="transmembrane region" description="Helical" evidence="5">
    <location>
        <begin position="174"/>
        <end position="191"/>
    </location>
</feature>
<sequence>MNNNKLQLKKVGNFCFSAGLFLLPSALFFSSILLLISSFIGCFICEKNYFKCNWNKSFFICGLLIIFSSFTHSLNLNPSFKDLLDPKLSFIGTFNWLPFFWLFWSLQPYLNSEQKRKKSAIILIAATFPVIFSGFGQYFFDWTGPFETLNGLIVWYQRPITKHGLTGLFNNQNYAGAWLSLIWPFCIAIVIEKSKSFLSKFFSISFLITVGIATLLTNSRNAWACILISIPLVVGTSSLSWLLPLALFVGLILVITVYQTFSGNVQDILREIIPTKIWLEFASQGIGNLKVTRFEILLSAFDISLINPIFGIGAGAFPIIYELQQNLWKGHPHNIILELAISYGYPVALLFISTIVALLIMSYKKVFDKKNQSSEFNNFEKAWWTSFFTFCFTQLFDIQYFDARLSIASWILLCGLKLILDENTKKKTNHVEWEN</sequence>
<keyword evidence="3 5" id="KW-1133">Transmembrane helix</keyword>
<dbReference type="eggNOG" id="COG3307">
    <property type="taxonomic scope" value="Bacteria"/>
</dbReference>
<proteinExistence type="predicted"/>
<dbReference type="EMBL" id="JNAS01000002">
    <property type="protein sequence ID" value="KGG09069.1"/>
    <property type="molecule type" value="Genomic_DNA"/>
</dbReference>
<dbReference type="GO" id="GO:0016020">
    <property type="term" value="C:membrane"/>
    <property type="evidence" value="ECO:0007669"/>
    <property type="project" value="UniProtKB-SubCell"/>
</dbReference>
<dbReference type="OrthoDB" id="547142at2"/>
<evidence type="ECO:0000259" key="6">
    <source>
        <dbReference type="Pfam" id="PF04932"/>
    </source>
</evidence>
<feature type="transmembrane region" description="Helical" evidence="5">
    <location>
        <begin position="239"/>
        <end position="261"/>
    </location>
</feature>
<dbReference type="STRING" id="59926.EV02_1748"/>
<dbReference type="Proteomes" id="UP000030345">
    <property type="component" value="Unassembled WGS sequence"/>
</dbReference>
<feature type="transmembrane region" description="Helical" evidence="5">
    <location>
        <begin position="20"/>
        <end position="45"/>
    </location>
</feature>
<feature type="transmembrane region" description="Helical" evidence="5">
    <location>
        <begin position="57"/>
        <end position="76"/>
    </location>
</feature>
<feature type="transmembrane region" description="Helical" evidence="5">
    <location>
        <begin position="341"/>
        <end position="361"/>
    </location>
</feature>
<evidence type="ECO:0000256" key="4">
    <source>
        <dbReference type="ARBA" id="ARBA00023136"/>
    </source>
</evidence>
<comment type="caution">
    <text evidence="7">The sequence shown here is derived from an EMBL/GenBank/DDBJ whole genome shotgun (WGS) entry which is preliminary data.</text>
</comment>
<reference evidence="8" key="1">
    <citation type="journal article" date="2014" name="Sci. Data">
        <title>Genomes of diverse isolates of the marine cyanobacterium Prochlorococcus.</title>
        <authorList>
            <person name="Biller S."/>
            <person name="Berube P."/>
            <person name="Thompson J."/>
            <person name="Kelly L."/>
            <person name="Roggensack S."/>
            <person name="Awad L."/>
            <person name="Roache-Johnson K."/>
            <person name="Ding H."/>
            <person name="Giovannoni S.J."/>
            <person name="Moore L.R."/>
            <person name="Chisholm S.W."/>
        </authorList>
    </citation>
    <scope>NUCLEOTIDE SEQUENCE [LARGE SCALE GENOMIC DNA]</scope>
    <source>
        <strain evidence="8">SB</strain>
    </source>
</reference>
<evidence type="ECO:0000256" key="2">
    <source>
        <dbReference type="ARBA" id="ARBA00022692"/>
    </source>
</evidence>
<organism evidence="7 8">
    <name type="scientific">Prochlorococcus marinus str. SB</name>
    <dbReference type="NCBI Taxonomy" id="59926"/>
    <lineage>
        <taxon>Bacteria</taxon>
        <taxon>Bacillati</taxon>
        <taxon>Cyanobacteriota</taxon>
        <taxon>Cyanophyceae</taxon>
        <taxon>Synechococcales</taxon>
        <taxon>Prochlorococcaceae</taxon>
        <taxon>Prochlorococcus</taxon>
    </lineage>
</organism>
<dbReference type="InterPro" id="IPR051533">
    <property type="entry name" value="WaaL-like"/>
</dbReference>
<feature type="transmembrane region" description="Helical" evidence="5">
    <location>
        <begin position="119"/>
        <end position="140"/>
    </location>
</feature>
<name>A0A0A2B8Y8_PROMR</name>
<gene>
    <name evidence="7" type="ORF">EV02_1748</name>
</gene>
<evidence type="ECO:0000256" key="1">
    <source>
        <dbReference type="ARBA" id="ARBA00004141"/>
    </source>
</evidence>
<dbReference type="PANTHER" id="PTHR37422">
    <property type="entry name" value="TEICHURONIC ACID BIOSYNTHESIS PROTEIN TUAE"/>
    <property type="match status" value="1"/>
</dbReference>
<keyword evidence="4 5" id="KW-0472">Membrane</keyword>
<accession>A0A0A2B8Y8</accession>
<keyword evidence="2 5" id="KW-0812">Transmembrane</keyword>
<dbReference type="Pfam" id="PF04932">
    <property type="entry name" value="Wzy_C"/>
    <property type="match status" value="1"/>
</dbReference>